<dbReference type="EMBL" id="JBHSTQ010000002">
    <property type="protein sequence ID" value="MFC6385698.1"/>
    <property type="molecule type" value="Genomic_DNA"/>
</dbReference>
<dbReference type="Gene3D" id="1.10.10.2840">
    <property type="entry name" value="PucR C-terminal helix-turn-helix domain"/>
    <property type="match status" value="1"/>
</dbReference>
<organism evidence="2 3">
    <name type="scientific">Sporolactobacillus kofuensis</name>
    <dbReference type="NCBI Taxonomy" id="269672"/>
    <lineage>
        <taxon>Bacteria</taxon>
        <taxon>Bacillati</taxon>
        <taxon>Bacillota</taxon>
        <taxon>Bacilli</taxon>
        <taxon>Bacillales</taxon>
        <taxon>Sporolactobacillaceae</taxon>
        <taxon>Sporolactobacillus</taxon>
    </lineage>
</organism>
<name>A0ABW1WEI3_9BACL</name>
<protein>
    <submittedName>
        <fullName evidence="2">Helix-turn-helix domain-containing protein</fullName>
    </submittedName>
</protein>
<evidence type="ECO:0000313" key="3">
    <source>
        <dbReference type="Proteomes" id="UP001596267"/>
    </source>
</evidence>
<dbReference type="InterPro" id="IPR009057">
    <property type="entry name" value="Homeodomain-like_sf"/>
</dbReference>
<dbReference type="RefSeq" id="WP_253051751.1">
    <property type="nucleotide sequence ID" value="NZ_JAMXWN010000001.1"/>
</dbReference>
<keyword evidence="3" id="KW-1185">Reference proteome</keyword>
<evidence type="ECO:0000313" key="2">
    <source>
        <dbReference type="EMBL" id="MFC6385698.1"/>
    </source>
</evidence>
<proteinExistence type="predicted"/>
<evidence type="ECO:0000259" key="1">
    <source>
        <dbReference type="Pfam" id="PF13556"/>
    </source>
</evidence>
<feature type="domain" description="PucR C-terminal helix-turn-helix" evidence="1">
    <location>
        <begin position="231"/>
        <end position="282"/>
    </location>
</feature>
<dbReference type="PANTHER" id="PTHR33744">
    <property type="entry name" value="CARBOHYDRATE DIACID REGULATOR"/>
    <property type="match status" value="1"/>
</dbReference>
<dbReference type="SUPFAM" id="SSF46689">
    <property type="entry name" value="Homeodomain-like"/>
    <property type="match status" value="1"/>
</dbReference>
<gene>
    <name evidence="2" type="ORF">ACFP7A_03695</name>
</gene>
<dbReference type="PANTHER" id="PTHR33744:SF15">
    <property type="entry name" value="CARBOHYDRATE DIACID REGULATOR"/>
    <property type="match status" value="1"/>
</dbReference>
<dbReference type="InterPro" id="IPR025736">
    <property type="entry name" value="PucR_C-HTH_dom"/>
</dbReference>
<dbReference type="InterPro" id="IPR051448">
    <property type="entry name" value="CdaR-like_regulators"/>
</dbReference>
<reference evidence="3" key="1">
    <citation type="journal article" date="2019" name="Int. J. Syst. Evol. Microbiol.">
        <title>The Global Catalogue of Microorganisms (GCM) 10K type strain sequencing project: providing services to taxonomists for standard genome sequencing and annotation.</title>
        <authorList>
            <consortium name="The Broad Institute Genomics Platform"/>
            <consortium name="The Broad Institute Genome Sequencing Center for Infectious Disease"/>
            <person name="Wu L."/>
            <person name="Ma J."/>
        </authorList>
    </citation>
    <scope>NUCLEOTIDE SEQUENCE [LARGE SCALE GENOMIC DNA]</scope>
    <source>
        <strain evidence="3">CCUG 42001</strain>
    </source>
</reference>
<dbReference type="InterPro" id="IPR042070">
    <property type="entry name" value="PucR_C-HTH_sf"/>
</dbReference>
<sequence length="287" mass="33450">MSIEQLMVNYPGTICKKIPFQPDKGTIYFFHNPYYTSIPLERLTDRERMLIESLFHQEIPPYYSPSSQYWYDLLINGTPLTSKDQDKKIRVIYYYLNTPLAYTDRLEWDDALKAFFDIKTSFVSLSSQRGFIIEETGLLSEQELDAIANTLANDFSIQCSFQIGLKHAVSPRLKQIFSEELRLFEKTITETHVSNVTSVESKLFSQLRPQLNKWSALEDVRMLIAEDDTWVAILHAIWAYQGNISLAAKHLYMHRNTLQYRMDKFYEATGISLRKMNGLTIAYMSTL</sequence>
<accession>A0ABW1WEI3</accession>
<comment type="caution">
    <text evidence="2">The sequence shown here is derived from an EMBL/GenBank/DDBJ whole genome shotgun (WGS) entry which is preliminary data.</text>
</comment>
<dbReference type="Proteomes" id="UP001596267">
    <property type="component" value="Unassembled WGS sequence"/>
</dbReference>
<dbReference type="Pfam" id="PF13556">
    <property type="entry name" value="HTH_30"/>
    <property type="match status" value="1"/>
</dbReference>